<dbReference type="InterPro" id="IPR036318">
    <property type="entry name" value="FAD-bd_PCMH-like_sf"/>
</dbReference>
<dbReference type="InterPro" id="IPR000644">
    <property type="entry name" value="CBS_dom"/>
</dbReference>
<feature type="domain" description="CBS" evidence="12">
    <location>
        <begin position="208"/>
        <end position="268"/>
    </location>
</feature>
<name>A0A1I0GZW6_9FIRM</name>
<evidence type="ECO:0000256" key="9">
    <source>
        <dbReference type="PROSITE-ProRule" id="PRU01193"/>
    </source>
</evidence>
<feature type="domain" description="CBS" evidence="12">
    <location>
        <begin position="275"/>
        <end position="332"/>
    </location>
</feature>
<dbReference type="InterPro" id="IPR016169">
    <property type="entry name" value="FAD-bd_PCMH_sub2"/>
</dbReference>
<accession>A0A1I0GZW6</accession>
<dbReference type="EMBL" id="FOIL01000041">
    <property type="protein sequence ID" value="SET76978.1"/>
    <property type="molecule type" value="Genomic_DNA"/>
</dbReference>
<dbReference type="Gene3D" id="3.10.580.10">
    <property type="entry name" value="CBS-domain"/>
    <property type="match status" value="1"/>
</dbReference>
<dbReference type="Pfam" id="PF03471">
    <property type="entry name" value="CorC_HlyC"/>
    <property type="match status" value="1"/>
</dbReference>
<dbReference type="CDD" id="cd04590">
    <property type="entry name" value="CBS_pair_CorC_HlyC_assoc"/>
    <property type="match status" value="1"/>
</dbReference>
<dbReference type="InterPro" id="IPR044751">
    <property type="entry name" value="Ion_transp-like_CBS"/>
</dbReference>
<evidence type="ECO:0000256" key="5">
    <source>
        <dbReference type="ARBA" id="ARBA00022989"/>
    </source>
</evidence>
<evidence type="ECO:0000256" key="8">
    <source>
        <dbReference type="PROSITE-ProRule" id="PRU00703"/>
    </source>
</evidence>
<evidence type="ECO:0000256" key="6">
    <source>
        <dbReference type="ARBA" id="ARBA00023122"/>
    </source>
</evidence>
<organism evidence="14 15">
    <name type="scientific">[Clostridium] aminophilum</name>
    <dbReference type="NCBI Taxonomy" id="1526"/>
    <lineage>
        <taxon>Bacteria</taxon>
        <taxon>Bacillati</taxon>
        <taxon>Bacillota</taxon>
        <taxon>Clostridia</taxon>
        <taxon>Lachnospirales</taxon>
        <taxon>Lachnospiraceae</taxon>
    </lineage>
</organism>
<keyword evidence="5 9" id="KW-1133">Transmembrane helix</keyword>
<evidence type="ECO:0000313" key="15">
    <source>
        <dbReference type="Proteomes" id="UP000199820"/>
    </source>
</evidence>
<evidence type="ECO:0000256" key="11">
    <source>
        <dbReference type="SAM" id="SignalP"/>
    </source>
</evidence>
<sequence>MSTEDITRLCVLAALLFLSAFFSSAETALTTVNRIRIRNLADTGDRRAKRVLRILEMPDRMLSAILIGNNIVNMYASALAAMLAADFWGSRAVGAATGILTLMVLVFGEIAPKTASTFAAEDISLHVAGVIHVLMILLRPLIFIVNRLAKIVLTLMNVDTNRKGDTITEDELRTMVEVSHQEGEIEEDEKTMINNVFDFGDAVVRDVMVPRVDMTAIDVENGYGDLMEIFREEKYTRFPVYEDTIDNVIGILNIKDIFLKGADGVKPETFELRQYLRKPEYTFEQKNISDLMLEMRRKNINIVIVLDEYGITSGMITMEDILEEIVGEIHDEYDADEDDNLRKVGRREYLIEGSMNLDDIDDRLKLSLQSEDYDSIGGLMIGILGHLPKQDETVVVDGIRIVADRVRGNRIDRVRLFLPEHIAAKMQED</sequence>
<dbReference type="FunFam" id="3.10.580.10:FF:000002">
    <property type="entry name" value="Magnesium/cobalt efflux protein CorC"/>
    <property type="match status" value="1"/>
</dbReference>
<keyword evidence="4" id="KW-0677">Repeat</keyword>
<proteinExistence type="inferred from homology"/>
<dbReference type="InterPro" id="IPR005170">
    <property type="entry name" value="Transptr-assoc_dom"/>
</dbReference>
<feature type="transmembrane region" description="Helical" evidence="10">
    <location>
        <begin position="92"/>
        <end position="111"/>
    </location>
</feature>
<protein>
    <submittedName>
        <fullName evidence="14">Hemolysin, contains CBS domains</fullName>
    </submittedName>
</protein>
<dbReference type="Pfam" id="PF01595">
    <property type="entry name" value="CNNM"/>
    <property type="match status" value="1"/>
</dbReference>
<keyword evidence="7 9" id="KW-0472">Membrane</keyword>
<evidence type="ECO:0000256" key="4">
    <source>
        <dbReference type="ARBA" id="ARBA00022737"/>
    </source>
</evidence>
<dbReference type="SUPFAM" id="SSF56176">
    <property type="entry name" value="FAD-binding/transporter-associated domain-like"/>
    <property type="match status" value="1"/>
</dbReference>
<comment type="subcellular location">
    <subcellularLocation>
        <location evidence="1">Membrane</location>
        <topology evidence="1">Multi-pass membrane protein</topology>
    </subcellularLocation>
</comment>
<feature type="domain" description="CNNM transmembrane" evidence="13">
    <location>
        <begin position="1"/>
        <end position="189"/>
    </location>
</feature>
<dbReference type="Proteomes" id="UP000199820">
    <property type="component" value="Unassembled WGS sequence"/>
</dbReference>
<dbReference type="RefSeq" id="WP_074650056.1">
    <property type="nucleotide sequence ID" value="NZ_FOIL01000041.1"/>
</dbReference>
<evidence type="ECO:0000256" key="1">
    <source>
        <dbReference type="ARBA" id="ARBA00004141"/>
    </source>
</evidence>
<feature type="transmembrane region" description="Helical" evidence="10">
    <location>
        <begin position="61"/>
        <end position="85"/>
    </location>
</feature>
<reference evidence="14 15" key="1">
    <citation type="submission" date="2016-10" db="EMBL/GenBank/DDBJ databases">
        <authorList>
            <person name="de Groot N.N."/>
        </authorList>
    </citation>
    <scope>NUCLEOTIDE SEQUENCE [LARGE SCALE GENOMIC DNA]</scope>
    <source>
        <strain evidence="14 15">KH1P1</strain>
    </source>
</reference>
<gene>
    <name evidence="14" type="ORF">SAMN04487771_104117</name>
</gene>
<dbReference type="AlphaFoldDB" id="A0A1I0GZW6"/>
<keyword evidence="11" id="KW-0732">Signal</keyword>
<dbReference type="InterPro" id="IPR002550">
    <property type="entry name" value="CNNM"/>
</dbReference>
<evidence type="ECO:0000256" key="7">
    <source>
        <dbReference type="ARBA" id="ARBA00023136"/>
    </source>
</evidence>
<dbReference type="GO" id="GO:0005886">
    <property type="term" value="C:plasma membrane"/>
    <property type="evidence" value="ECO:0007669"/>
    <property type="project" value="TreeGrafter"/>
</dbReference>
<dbReference type="Gene3D" id="3.30.465.10">
    <property type="match status" value="1"/>
</dbReference>
<evidence type="ECO:0000259" key="13">
    <source>
        <dbReference type="PROSITE" id="PS51846"/>
    </source>
</evidence>
<keyword evidence="3 9" id="KW-0812">Transmembrane</keyword>
<keyword evidence="15" id="KW-1185">Reference proteome</keyword>
<comment type="similarity">
    <text evidence="2">Belongs to the UPF0053 family.</text>
</comment>
<dbReference type="Pfam" id="PF00571">
    <property type="entry name" value="CBS"/>
    <property type="match status" value="2"/>
</dbReference>
<dbReference type="PANTHER" id="PTHR22777">
    <property type="entry name" value="HEMOLYSIN-RELATED"/>
    <property type="match status" value="1"/>
</dbReference>
<evidence type="ECO:0000313" key="14">
    <source>
        <dbReference type="EMBL" id="SET76978.1"/>
    </source>
</evidence>
<keyword evidence="6 8" id="KW-0129">CBS domain</keyword>
<dbReference type="SMART" id="SM01091">
    <property type="entry name" value="CorC_HlyC"/>
    <property type="match status" value="1"/>
</dbReference>
<feature type="signal peptide" evidence="11">
    <location>
        <begin position="1"/>
        <end position="25"/>
    </location>
</feature>
<dbReference type="eggNOG" id="COG1253">
    <property type="taxonomic scope" value="Bacteria"/>
</dbReference>
<dbReference type="InterPro" id="IPR046342">
    <property type="entry name" value="CBS_dom_sf"/>
</dbReference>
<dbReference type="PROSITE" id="PS51846">
    <property type="entry name" value="CNNM"/>
    <property type="match status" value="1"/>
</dbReference>
<dbReference type="PROSITE" id="PS51371">
    <property type="entry name" value="CBS"/>
    <property type="match status" value="2"/>
</dbReference>
<feature type="chain" id="PRO_5038973084" evidence="11">
    <location>
        <begin position="26"/>
        <end position="429"/>
    </location>
</feature>
<evidence type="ECO:0000256" key="2">
    <source>
        <dbReference type="ARBA" id="ARBA00006337"/>
    </source>
</evidence>
<evidence type="ECO:0000256" key="10">
    <source>
        <dbReference type="SAM" id="Phobius"/>
    </source>
</evidence>
<dbReference type="GO" id="GO:0050660">
    <property type="term" value="F:flavin adenine dinucleotide binding"/>
    <property type="evidence" value="ECO:0007669"/>
    <property type="project" value="InterPro"/>
</dbReference>
<feature type="transmembrane region" description="Helical" evidence="10">
    <location>
        <begin position="123"/>
        <end position="145"/>
    </location>
</feature>
<dbReference type="PANTHER" id="PTHR22777:SF17">
    <property type="entry name" value="UPF0053 PROTEIN SLL0260"/>
    <property type="match status" value="1"/>
</dbReference>
<dbReference type="OrthoDB" id="9798188at2"/>
<evidence type="ECO:0000256" key="3">
    <source>
        <dbReference type="ARBA" id="ARBA00022692"/>
    </source>
</evidence>
<dbReference type="SUPFAM" id="SSF54631">
    <property type="entry name" value="CBS-domain pair"/>
    <property type="match status" value="1"/>
</dbReference>
<evidence type="ECO:0000259" key="12">
    <source>
        <dbReference type="PROSITE" id="PS51371"/>
    </source>
</evidence>